<dbReference type="PRINTS" id="PR00326">
    <property type="entry name" value="GTP1OBG"/>
</dbReference>
<dbReference type="RefSeq" id="WP_053576316.1">
    <property type="nucleotide sequence ID" value="NZ_LIXH01000030.1"/>
</dbReference>
<name>A0ABD4B4N3_HELPX</name>
<protein>
    <recommendedName>
        <fullName evidence="2 8">GTPase Der</fullName>
    </recommendedName>
    <alternativeName>
        <fullName evidence="7 8">GTP-binding protein EngA</fullName>
    </alternativeName>
</protein>
<evidence type="ECO:0000256" key="5">
    <source>
        <dbReference type="ARBA" id="ARBA00022741"/>
    </source>
</evidence>
<dbReference type="InterPro" id="IPR032859">
    <property type="entry name" value="KH_dom-like"/>
</dbReference>
<keyword evidence="5 8" id="KW-0547">Nucleotide-binding</keyword>
<comment type="caution">
    <text evidence="12">The sequence shown here is derived from an EMBL/GenBank/DDBJ whole genome shotgun (WGS) entry which is preliminary data.</text>
</comment>
<gene>
    <name evidence="8" type="primary">der</name>
    <name evidence="12" type="ORF">AM496_05870</name>
</gene>
<reference evidence="12 13" key="1">
    <citation type="submission" date="2015-08" db="EMBL/GenBank/DDBJ databases">
        <title>Comparative genomics of Helicobacter pylori strains.</title>
        <authorList>
            <person name="Kumar N."/>
            <person name="Albert M.J."/>
            <person name="Al-Akbal H.M."/>
            <person name="Ahmed N."/>
        </authorList>
    </citation>
    <scope>NUCLEOTIDE SEQUENCE [LARGE SCALE GENOMIC DNA]</scope>
    <source>
        <strain evidence="12 13">59</strain>
    </source>
</reference>
<feature type="binding site" evidence="8">
    <location>
        <begin position="318"/>
        <end position="321"/>
    </location>
    <ligand>
        <name>GTP</name>
        <dbReference type="ChEBI" id="CHEBI:37565"/>
        <label>2</label>
    </ligand>
</feature>
<dbReference type="InterPro" id="IPR016484">
    <property type="entry name" value="GTPase_Der"/>
</dbReference>
<dbReference type="Pfam" id="PF14714">
    <property type="entry name" value="KH_dom-like"/>
    <property type="match status" value="1"/>
</dbReference>
<dbReference type="SUPFAM" id="SSF52540">
    <property type="entry name" value="P-loop containing nucleoside triphosphate hydrolases"/>
    <property type="match status" value="2"/>
</dbReference>
<feature type="domain" description="EngA-type G" evidence="11">
    <location>
        <begin position="201"/>
        <end position="372"/>
    </location>
</feature>
<dbReference type="PANTHER" id="PTHR43834">
    <property type="entry name" value="GTPASE DER"/>
    <property type="match status" value="1"/>
</dbReference>
<evidence type="ECO:0000256" key="9">
    <source>
        <dbReference type="PROSITE-ProRule" id="PRU01049"/>
    </source>
</evidence>
<feature type="binding site" evidence="8">
    <location>
        <begin position="207"/>
        <end position="214"/>
    </location>
    <ligand>
        <name>GTP</name>
        <dbReference type="ChEBI" id="CHEBI:37565"/>
        <label>2</label>
    </ligand>
</feature>
<keyword evidence="4 10" id="KW-0677">Repeat</keyword>
<dbReference type="GO" id="GO:0005525">
    <property type="term" value="F:GTP binding"/>
    <property type="evidence" value="ECO:0007669"/>
    <property type="project" value="UniProtKB-UniRule"/>
</dbReference>
<evidence type="ECO:0000313" key="12">
    <source>
        <dbReference type="EMBL" id="KOS32563.1"/>
    </source>
</evidence>
<dbReference type="InterPro" id="IPR005225">
    <property type="entry name" value="Small_GTP-bd"/>
</dbReference>
<dbReference type="CDD" id="cd01894">
    <property type="entry name" value="EngA1"/>
    <property type="match status" value="1"/>
</dbReference>
<dbReference type="FunFam" id="3.40.50.300:FF:002598">
    <property type="entry name" value="GTPase Der"/>
    <property type="match status" value="1"/>
</dbReference>
<evidence type="ECO:0000256" key="1">
    <source>
        <dbReference type="ARBA" id="ARBA00008279"/>
    </source>
</evidence>
<dbReference type="FunFam" id="3.30.300.20:FF:000004">
    <property type="entry name" value="GTPase Der"/>
    <property type="match status" value="1"/>
</dbReference>
<sequence>MNTSHKTLKTIAILGQPNVGKSSLFNRLARERIAITSDFAGTTRDINKRKIALNGHEVEMLDTGGMAKDALLSKEIKALNLKAAQMSDLILYVVDGKSIPSDEDIKLFREVFKINPNCFLVINKIDNDKEKERSYAFSSFGIPKSFNISVSHNRGISALIDAVLNALNLNQIIEQDLDADILESLETPNNALEETKEEEIIQVGIIGRVNVGKSSLLNALTKKERSLVSSVAGTTIDPIDETILIGDQKICFVDTAGIRHRGKILGIEKYALERTQKALEKSHIALLVLDVSAPFVELDEKISSLADKHSLGIILILNKWDIRYAPYEEIMATLKRKFRFLEYAPVITTSCLKARHIDEIKHKIIEVYECFSKRIPTSLLNSVISQATQKHPLPSDGGKLVKVYYATQFATKPPQISLVMNRPKALHFSYKRYLINTLRKEFNFLGTPLILNAKDKKSAQQN</sequence>
<evidence type="ECO:0000256" key="4">
    <source>
        <dbReference type="ARBA" id="ARBA00022737"/>
    </source>
</evidence>
<dbReference type="Gene3D" id="3.30.300.20">
    <property type="match status" value="1"/>
</dbReference>
<dbReference type="HAMAP" id="MF_00195">
    <property type="entry name" value="GTPase_Der"/>
    <property type="match status" value="1"/>
</dbReference>
<evidence type="ECO:0000313" key="13">
    <source>
        <dbReference type="Proteomes" id="UP000037777"/>
    </source>
</evidence>
<dbReference type="InterPro" id="IPR006073">
    <property type="entry name" value="GTP-bd"/>
</dbReference>
<dbReference type="AlphaFoldDB" id="A0ABD4B4N3"/>
<dbReference type="NCBIfam" id="TIGR03594">
    <property type="entry name" value="GTPase_EngA"/>
    <property type="match status" value="1"/>
</dbReference>
<comment type="function">
    <text evidence="8 10">GTPase that plays an essential role in the late steps of ribosome biogenesis.</text>
</comment>
<keyword evidence="6 8" id="KW-0342">GTP-binding</keyword>
<proteinExistence type="inferred from homology"/>
<dbReference type="PROSITE" id="PS51712">
    <property type="entry name" value="G_ENGA"/>
    <property type="match status" value="1"/>
</dbReference>
<feature type="binding site" evidence="8">
    <location>
        <begin position="15"/>
        <end position="22"/>
    </location>
    <ligand>
        <name>GTP</name>
        <dbReference type="ChEBI" id="CHEBI:37565"/>
        <label>1</label>
    </ligand>
</feature>
<evidence type="ECO:0000256" key="8">
    <source>
        <dbReference type="HAMAP-Rule" id="MF_00195"/>
    </source>
</evidence>
<organism evidence="12 13">
    <name type="scientific">Helicobacter pylori</name>
    <name type="common">Campylobacter pylori</name>
    <dbReference type="NCBI Taxonomy" id="210"/>
    <lineage>
        <taxon>Bacteria</taxon>
        <taxon>Pseudomonadati</taxon>
        <taxon>Campylobacterota</taxon>
        <taxon>Epsilonproteobacteria</taxon>
        <taxon>Campylobacterales</taxon>
        <taxon>Helicobacteraceae</taxon>
        <taxon>Helicobacter</taxon>
    </lineage>
</organism>
<dbReference type="Pfam" id="PF01926">
    <property type="entry name" value="MMR_HSR1"/>
    <property type="match status" value="2"/>
</dbReference>
<dbReference type="Gene3D" id="3.40.50.300">
    <property type="entry name" value="P-loop containing nucleotide triphosphate hydrolases"/>
    <property type="match status" value="2"/>
</dbReference>
<evidence type="ECO:0000256" key="3">
    <source>
        <dbReference type="ARBA" id="ARBA00022517"/>
    </source>
</evidence>
<feature type="binding site" evidence="8">
    <location>
        <begin position="62"/>
        <end position="66"/>
    </location>
    <ligand>
        <name>GTP</name>
        <dbReference type="ChEBI" id="CHEBI:37565"/>
        <label>1</label>
    </ligand>
</feature>
<dbReference type="EMBL" id="LIXH01000030">
    <property type="protein sequence ID" value="KOS32563.1"/>
    <property type="molecule type" value="Genomic_DNA"/>
</dbReference>
<evidence type="ECO:0000256" key="2">
    <source>
        <dbReference type="ARBA" id="ARBA00020953"/>
    </source>
</evidence>
<evidence type="ECO:0000256" key="6">
    <source>
        <dbReference type="ARBA" id="ARBA00023134"/>
    </source>
</evidence>
<accession>A0ABD4B4N3</accession>
<comment type="similarity">
    <text evidence="1 8 9 10">Belongs to the TRAFAC class TrmE-Era-EngA-EngB-Septin-like GTPase superfamily. EngA (Der) GTPase family.</text>
</comment>
<dbReference type="InterPro" id="IPR015946">
    <property type="entry name" value="KH_dom-like_a/b"/>
</dbReference>
<evidence type="ECO:0000256" key="10">
    <source>
        <dbReference type="RuleBase" id="RU004481"/>
    </source>
</evidence>
<keyword evidence="3 8" id="KW-0690">Ribosome biogenesis</keyword>
<dbReference type="CDD" id="cd01895">
    <property type="entry name" value="EngA2"/>
    <property type="match status" value="1"/>
</dbReference>
<dbReference type="InterPro" id="IPR031166">
    <property type="entry name" value="G_ENGA"/>
</dbReference>
<dbReference type="InterPro" id="IPR027417">
    <property type="entry name" value="P-loop_NTPase"/>
</dbReference>
<comment type="subunit">
    <text evidence="8">Associates with the 50S ribosomal subunit.</text>
</comment>
<evidence type="ECO:0000256" key="7">
    <source>
        <dbReference type="ARBA" id="ARBA00032345"/>
    </source>
</evidence>
<dbReference type="PIRSF" id="PIRSF006485">
    <property type="entry name" value="GTP-binding_EngA"/>
    <property type="match status" value="1"/>
</dbReference>
<dbReference type="Proteomes" id="UP000037777">
    <property type="component" value="Unassembled WGS sequence"/>
</dbReference>
<dbReference type="FunFam" id="3.40.50.300:FF:000494">
    <property type="entry name" value="tRNA modification GTPase MnmE"/>
    <property type="match status" value="1"/>
</dbReference>
<feature type="binding site" evidence="8">
    <location>
        <begin position="254"/>
        <end position="258"/>
    </location>
    <ligand>
        <name>GTP</name>
        <dbReference type="ChEBI" id="CHEBI:37565"/>
        <label>2</label>
    </ligand>
</feature>
<dbReference type="NCBIfam" id="TIGR00231">
    <property type="entry name" value="small_GTP"/>
    <property type="match status" value="2"/>
</dbReference>
<dbReference type="GO" id="GO:0042254">
    <property type="term" value="P:ribosome biogenesis"/>
    <property type="evidence" value="ECO:0007669"/>
    <property type="project" value="UniProtKB-KW"/>
</dbReference>
<dbReference type="PANTHER" id="PTHR43834:SF6">
    <property type="entry name" value="GTPASE DER"/>
    <property type="match status" value="1"/>
</dbReference>
<feature type="binding site" evidence="8">
    <location>
        <begin position="123"/>
        <end position="126"/>
    </location>
    <ligand>
        <name>GTP</name>
        <dbReference type="ChEBI" id="CHEBI:37565"/>
        <label>1</label>
    </ligand>
</feature>
<evidence type="ECO:0000259" key="11">
    <source>
        <dbReference type="PROSITE" id="PS51712"/>
    </source>
</evidence>